<evidence type="ECO:0000313" key="7">
    <source>
        <dbReference type="EMBL" id="KJZ06961.1"/>
    </source>
</evidence>
<evidence type="ECO:0000256" key="5">
    <source>
        <dbReference type="ARBA" id="ARBA00022840"/>
    </source>
</evidence>
<evidence type="ECO:0000256" key="4">
    <source>
        <dbReference type="ARBA" id="ARBA00022741"/>
    </source>
</evidence>
<sequence>MLTITNLSKYYGTHCALRQVSFSVEPGTVLTILGPNGAGKTTLFKILAGLSHDYQGSVCFGPDKKLQAHDIGFVFDSSRAFYPKLTAFENLRYFGVVKGLSRQVAKDTALQLLQTFSLSDKAEQQVQLLSRGMQQRLALCLSLISNPKVLLLDEPTLGLDIESQKEFELCIEQVKETGTIVLIATHQMDTAQRLGNYSLLLNKGEAVRFGNTQTLLANTCGEQYTITTQHPLPEVLPMQCERLSEQSIRFDTSVSSLNEMLALLTRFNIVTVEKHQASLEGLIRRELDLS</sequence>
<keyword evidence="5" id="KW-0067">ATP-binding</keyword>
<dbReference type="PANTHER" id="PTHR42711:SF5">
    <property type="entry name" value="ABC TRANSPORTER ATP-BINDING PROTEIN NATA"/>
    <property type="match status" value="1"/>
</dbReference>
<dbReference type="AlphaFoldDB" id="A0A0F4QH81"/>
<keyword evidence="3" id="KW-0536">Nodulation</keyword>
<proteinExistence type="inferred from homology"/>
<dbReference type="SUPFAM" id="SSF52540">
    <property type="entry name" value="P-loop containing nucleoside triphosphate hydrolases"/>
    <property type="match status" value="1"/>
</dbReference>
<evidence type="ECO:0000313" key="8">
    <source>
        <dbReference type="Proteomes" id="UP000033452"/>
    </source>
</evidence>
<dbReference type="InterPro" id="IPR050763">
    <property type="entry name" value="ABC_transporter_ATP-binding"/>
</dbReference>
<dbReference type="InterPro" id="IPR003593">
    <property type="entry name" value="AAA+_ATPase"/>
</dbReference>
<protein>
    <recommendedName>
        <fullName evidence="6">ABC transporter domain-containing protein</fullName>
    </recommendedName>
</protein>
<dbReference type="Pfam" id="PF00005">
    <property type="entry name" value="ABC_tran"/>
    <property type="match status" value="1"/>
</dbReference>
<dbReference type="InterPro" id="IPR003439">
    <property type="entry name" value="ABC_transporter-like_ATP-bd"/>
</dbReference>
<keyword evidence="4" id="KW-0547">Nucleotide-binding</keyword>
<dbReference type="PROSITE" id="PS50893">
    <property type="entry name" value="ABC_TRANSPORTER_2"/>
    <property type="match status" value="1"/>
</dbReference>
<evidence type="ECO:0000256" key="3">
    <source>
        <dbReference type="ARBA" id="ARBA00022458"/>
    </source>
</evidence>
<evidence type="ECO:0000256" key="2">
    <source>
        <dbReference type="ARBA" id="ARBA00022448"/>
    </source>
</evidence>
<dbReference type="Gene3D" id="3.40.50.300">
    <property type="entry name" value="P-loop containing nucleotide triphosphate hydrolases"/>
    <property type="match status" value="1"/>
</dbReference>
<dbReference type="PATRIC" id="fig|43658.5.peg.3644"/>
<dbReference type="RefSeq" id="WP_046006220.1">
    <property type="nucleotide sequence ID" value="NZ_JXYA01000042.1"/>
</dbReference>
<dbReference type="GO" id="GO:0005524">
    <property type="term" value="F:ATP binding"/>
    <property type="evidence" value="ECO:0007669"/>
    <property type="project" value="UniProtKB-KW"/>
</dbReference>
<dbReference type="PANTHER" id="PTHR42711">
    <property type="entry name" value="ABC TRANSPORTER ATP-BINDING PROTEIN"/>
    <property type="match status" value="1"/>
</dbReference>
<comment type="similarity">
    <text evidence="1">Belongs to the ABC transporter superfamily.</text>
</comment>
<evidence type="ECO:0000259" key="6">
    <source>
        <dbReference type="PROSITE" id="PS50893"/>
    </source>
</evidence>
<reference evidence="7 8" key="1">
    <citation type="journal article" date="2015" name="BMC Genomics">
        <title>Genome mining reveals unlocked bioactive potential of marine Gram-negative bacteria.</title>
        <authorList>
            <person name="Machado H."/>
            <person name="Sonnenschein E.C."/>
            <person name="Melchiorsen J."/>
            <person name="Gram L."/>
        </authorList>
    </citation>
    <scope>NUCLEOTIDE SEQUENCE [LARGE SCALE GENOMIC DNA]</scope>
    <source>
        <strain evidence="7 8">S2471</strain>
    </source>
</reference>
<accession>A0A0F4QH81</accession>
<name>A0A0F4QH81_9GAMM</name>
<feature type="domain" description="ABC transporter" evidence="6">
    <location>
        <begin position="2"/>
        <end position="228"/>
    </location>
</feature>
<dbReference type="CDD" id="cd03230">
    <property type="entry name" value="ABC_DR_subfamily_A"/>
    <property type="match status" value="1"/>
</dbReference>
<dbReference type="GO" id="GO:0016887">
    <property type="term" value="F:ATP hydrolysis activity"/>
    <property type="evidence" value="ECO:0007669"/>
    <property type="project" value="InterPro"/>
</dbReference>
<gene>
    <name evidence="7" type="ORF">TW77_17250</name>
</gene>
<evidence type="ECO:0000256" key="1">
    <source>
        <dbReference type="ARBA" id="ARBA00005417"/>
    </source>
</evidence>
<comment type="caution">
    <text evidence="7">The sequence shown here is derived from an EMBL/GenBank/DDBJ whole genome shotgun (WGS) entry which is preliminary data.</text>
</comment>
<dbReference type="Proteomes" id="UP000033452">
    <property type="component" value="Unassembled WGS sequence"/>
</dbReference>
<organism evidence="7 8">
    <name type="scientific">Pseudoalteromonas rubra</name>
    <dbReference type="NCBI Taxonomy" id="43658"/>
    <lineage>
        <taxon>Bacteria</taxon>
        <taxon>Pseudomonadati</taxon>
        <taxon>Pseudomonadota</taxon>
        <taxon>Gammaproteobacteria</taxon>
        <taxon>Alteromonadales</taxon>
        <taxon>Pseudoalteromonadaceae</taxon>
        <taxon>Pseudoalteromonas</taxon>
    </lineage>
</organism>
<dbReference type="EMBL" id="JXYA01000042">
    <property type="protein sequence ID" value="KJZ06961.1"/>
    <property type="molecule type" value="Genomic_DNA"/>
</dbReference>
<dbReference type="OrthoDB" id="9778547at2"/>
<dbReference type="SMART" id="SM00382">
    <property type="entry name" value="AAA"/>
    <property type="match status" value="1"/>
</dbReference>
<dbReference type="InterPro" id="IPR027417">
    <property type="entry name" value="P-loop_NTPase"/>
</dbReference>
<keyword evidence="2" id="KW-0813">Transport</keyword>
<keyword evidence="8" id="KW-1185">Reference proteome</keyword>